<dbReference type="AlphaFoldDB" id="A0A4R8UJ84"/>
<proteinExistence type="predicted"/>
<sequence length="118" mass="12403">METNAFLPITLVSKAAEAAAAPVPAGPDAAHACECGVVADQAHPELDVRVVPHAIRHATVFGALDSIDPGAGLVLIAPHDPLPLLAQIEERAPGRFAVSYLDRGPESWRLRFLRAAAE</sequence>
<name>A0A4R8UJ84_9MICO</name>
<evidence type="ECO:0000313" key="2">
    <source>
        <dbReference type="EMBL" id="TFB55309.1"/>
    </source>
</evidence>
<dbReference type="Pfam" id="PF10006">
    <property type="entry name" value="DUF2249"/>
    <property type="match status" value="1"/>
</dbReference>
<dbReference type="RefSeq" id="WP_134487935.1">
    <property type="nucleotide sequence ID" value="NZ_SOEZ01000013.1"/>
</dbReference>
<dbReference type="EMBL" id="SOEZ01000013">
    <property type="protein sequence ID" value="TFB55309.1"/>
    <property type="molecule type" value="Genomic_DNA"/>
</dbReference>
<organism evidence="2 3">
    <name type="scientific">Cryobacterium tagatosivorans</name>
    <dbReference type="NCBI Taxonomy" id="1259199"/>
    <lineage>
        <taxon>Bacteria</taxon>
        <taxon>Bacillati</taxon>
        <taxon>Actinomycetota</taxon>
        <taxon>Actinomycetes</taxon>
        <taxon>Micrococcales</taxon>
        <taxon>Microbacteriaceae</taxon>
        <taxon>Cryobacterium</taxon>
    </lineage>
</organism>
<dbReference type="InterPro" id="IPR018720">
    <property type="entry name" value="DUF2249"/>
</dbReference>
<feature type="domain" description="DUF2249" evidence="1">
    <location>
        <begin position="45"/>
        <end position="113"/>
    </location>
</feature>
<comment type="caution">
    <text evidence="2">The sequence shown here is derived from an EMBL/GenBank/DDBJ whole genome shotgun (WGS) entry which is preliminary data.</text>
</comment>
<protein>
    <submittedName>
        <fullName evidence="2">DUF2249 domain-containing protein</fullName>
    </submittedName>
</protein>
<reference evidence="2 3" key="1">
    <citation type="submission" date="2019-03" db="EMBL/GenBank/DDBJ databases">
        <title>Genomics of glacier-inhabiting Cryobacterium strains.</title>
        <authorList>
            <person name="Liu Q."/>
            <person name="Xin Y.-H."/>
        </authorList>
    </citation>
    <scope>NUCLEOTIDE SEQUENCE [LARGE SCALE GENOMIC DNA]</scope>
    <source>
        <strain evidence="2 3">Sr47</strain>
    </source>
</reference>
<evidence type="ECO:0000313" key="3">
    <source>
        <dbReference type="Proteomes" id="UP000297866"/>
    </source>
</evidence>
<dbReference type="OrthoDB" id="8451629at2"/>
<accession>A0A4R8UJ84</accession>
<gene>
    <name evidence="2" type="ORF">E3O23_02690</name>
</gene>
<dbReference type="Proteomes" id="UP000297866">
    <property type="component" value="Unassembled WGS sequence"/>
</dbReference>
<evidence type="ECO:0000259" key="1">
    <source>
        <dbReference type="Pfam" id="PF10006"/>
    </source>
</evidence>
<keyword evidence="3" id="KW-1185">Reference proteome</keyword>